<dbReference type="HOGENOM" id="CLU_2813705_0_0_1"/>
<evidence type="ECO:0000313" key="1">
    <source>
        <dbReference type="EMBL" id="ESA02442.1"/>
    </source>
</evidence>
<protein>
    <submittedName>
        <fullName evidence="1">Uncharacterized protein</fullName>
    </submittedName>
</protein>
<name>U9T4Z2_RHIID</name>
<organism evidence="1">
    <name type="scientific">Rhizophagus irregularis (strain DAOM 181602 / DAOM 197198 / MUCL 43194)</name>
    <name type="common">Arbuscular mycorrhizal fungus</name>
    <name type="synonym">Glomus intraradices</name>
    <dbReference type="NCBI Taxonomy" id="747089"/>
    <lineage>
        <taxon>Eukaryota</taxon>
        <taxon>Fungi</taxon>
        <taxon>Fungi incertae sedis</taxon>
        <taxon>Mucoromycota</taxon>
        <taxon>Glomeromycotina</taxon>
        <taxon>Glomeromycetes</taxon>
        <taxon>Glomerales</taxon>
        <taxon>Glomeraceae</taxon>
        <taxon>Rhizophagus</taxon>
    </lineage>
</organism>
<accession>U9T4Z2</accession>
<proteinExistence type="predicted"/>
<sequence length="67" mass="7682">MDHVYFERLDLVEVRNTKECQTVHIKTPNIVCLGETFIEEIENIHGSASVYVSLQGPKRYMGFNIAP</sequence>
<reference evidence="1" key="1">
    <citation type="submission" date="2013-07" db="EMBL/GenBank/DDBJ databases">
        <title>The genome of an arbuscular mycorrhizal fungus provides insights into the evolution of the oldest plant symbiosis.</title>
        <authorList>
            <consortium name="DOE Joint Genome Institute"/>
            <person name="Tisserant E."/>
            <person name="Malbreil M."/>
            <person name="Kuo A."/>
            <person name="Kohler A."/>
            <person name="Symeonidi A."/>
            <person name="Balestrini R."/>
            <person name="Charron P."/>
            <person name="Duensing N."/>
            <person name="Frei-dit-Frey N."/>
            <person name="Gianinazzi-Pearson V."/>
            <person name="Gilbert B."/>
            <person name="Handa Y."/>
            <person name="Hijri M."/>
            <person name="Kaul R."/>
            <person name="Kawaguchi M."/>
            <person name="Krajinski F."/>
            <person name="Lammers P."/>
            <person name="Lapierre D."/>
            <person name="Masclaux F.G."/>
            <person name="Murat C."/>
            <person name="Morin E."/>
            <person name="Ndikumana S."/>
            <person name="Pagni M."/>
            <person name="Petitpierre D."/>
            <person name="Requena N."/>
            <person name="Rosikiewicz P."/>
            <person name="Riley R."/>
            <person name="Saito K."/>
            <person name="San Clemente H."/>
            <person name="Shapiro H."/>
            <person name="van Tuinen D."/>
            <person name="Becard G."/>
            <person name="Bonfante P."/>
            <person name="Paszkowski U."/>
            <person name="Shachar-Hill Y."/>
            <person name="Young J.P."/>
            <person name="Sanders I.R."/>
            <person name="Henrissat B."/>
            <person name="Rensing S.A."/>
            <person name="Grigoriev I.V."/>
            <person name="Corradi N."/>
            <person name="Roux C."/>
            <person name="Martin F."/>
        </authorList>
    </citation>
    <scope>NUCLEOTIDE SEQUENCE</scope>
    <source>
        <strain evidence="1">DAOM 197198</strain>
    </source>
</reference>
<dbReference type="EMBL" id="KI295714">
    <property type="protein sequence ID" value="ESA02442.1"/>
    <property type="molecule type" value="Genomic_DNA"/>
</dbReference>
<dbReference type="AlphaFoldDB" id="U9T4Z2"/>
<gene>
    <name evidence="1" type="ORF">GLOINDRAFT_6513</name>
</gene>